<dbReference type="AlphaFoldDB" id="A0A8X8IFC4"/>
<dbReference type="InterPro" id="IPR011051">
    <property type="entry name" value="RmlC_Cupin_sf"/>
</dbReference>
<evidence type="ECO:0000313" key="3">
    <source>
        <dbReference type="Proteomes" id="UP000198711"/>
    </source>
</evidence>
<gene>
    <name evidence="2" type="ORF">SAMN05444410_106148</name>
</gene>
<dbReference type="Pfam" id="PF05523">
    <property type="entry name" value="FdtA"/>
    <property type="match status" value="1"/>
</dbReference>
<protein>
    <submittedName>
        <fullName evidence="2">WxcM-like, C-terminal</fullName>
    </submittedName>
</protein>
<dbReference type="CDD" id="cd20292">
    <property type="entry name" value="cupin_QdtA-like"/>
    <property type="match status" value="1"/>
</dbReference>
<dbReference type="RefSeq" id="WP_257574833.1">
    <property type="nucleotide sequence ID" value="NZ_FNNO01000006.1"/>
</dbReference>
<name>A0A8X8IFC4_9BACT</name>
<evidence type="ECO:0000259" key="1">
    <source>
        <dbReference type="Pfam" id="PF05523"/>
    </source>
</evidence>
<keyword evidence="3" id="KW-1185">Reference proteome</keyword>
<dbReference type="Proteomes" id="UP000198711">
    <property type="component" value="Unassembled WGS sequence"/>
</dbReference>
<dbReference type="SUPFAM" id="SSF51182">
    <property type="entry name" value="RmlC-like cupins"/>
    <property type="match status" value="1"/>
</dbReference>
<evidence type="ECO:0000313" key="2">
    <source>
        <dbReference type="EMBL" id="SDW85775.1"/>
    </source>
</evidence>
<reference evidence="2 3" key="1">
    <citation type="submission" date="2016-10" db="EMBL/GenBank/DDBJ databases">
        <authorList>
            <person name="Varghese N."/>
            <person name="Submissions S."/>
        </authorList>
    </citation>
    <scope>NUCLEOTIDE SEQUENCE [LARGE SCALE GENOMIC DNA]</scope>
    <source>
        <strain evidence="2 3">DSM 25353</strain>
    </source>
</reference>
<dbReference type="InterPro" id="IPR014710">
    <property type="entry name" value="RmlC-like_jellyroll"/>
</dbReference>
<feature type="domain" description="Sugar 3,4-ketoisomerase QdtA cupin" evidence="1">
    <location>
        <begin position="5"/>
        <end position="133"/>
    </location>
</feature>
<comment type="caution">
    <text evidence="2">The sequence shown here is derived from an EMBL/GenBank/DDBJ whole genome shotgun (WGS) entry which is preliminary data.</text>
</comment>
<dbReference type="EMBL" id="FNNO01000006">
    <property type="protein sequence ID" value="SDW85775.1"/>
    <property type="molecule type" value="Genomic_DNA"/>
</dbReference>
<dbReference type="InterPro" id="IPR008894">
    <property type="entry name" value="QdtA_cupin_dom"/>
</dbReference>
<proteinExistence type="predicted"/>
<sequence>MTISNIRFQELPKIIDERGNLSFVESPRFIPFDIKRVYWIYDVPGGEKRGGHAYRTLNEMIIALSGSFDVEFDDGENKAKYTLNRSYTGIFVPQLIWRSLTNFSTNALCLIIASEDYDENNYIRNYSEFVSLKKIASANE</sequence>
<accession>A0A8X8IFC4</accession>
<organism evidence="2 3">
    <name type="scientific">Hydrobacter penzbergensis</name>
    <dbReference type="NCBI Taxonomy" id="1235997"/>
    <lineage>
        <taxon>Bacteria</taxon>
        <taxon>Pseudomonadati</taxon>
        <taxon>Bacteroidota</taxon>
        <taxon>Chitinophagia</taxon>
        <taxon>Chitinophagales</taxon>
        <taxon>Chitinophagaceae</taxon>
        <taxon>Hydrobacter</taxon>
    </lineage>
</organism>
<dbReference type="Gene3D" id="2.60.120.10">
    <property type="entry name" value="Jelly Rolls"/>
    <property type="match status" value="1"/>
</dbReference>